<dbReference type="RefSeq" id="WP_270596876.1">
    <property type="nucleotide sequence ID" value="NZ_CATYFE010000006.1"/>
</dbReference>
<dbReference type="AlphaFoldDB" id="A0AAW8TVY6"/>
<protein>
    <submittedName>
        <fullName evidence="1">DUF1827 family protein</fullName>
    </submittedName>
</protein>
<evidence type="ECO:0000313" key="1">
    <source>
        <dbReference type="EMBL" id="MDT2809849.1"/>
    </source>
</evidence>
<dbReference type="Proteomes" id="UP001256711">
    <property type="component" value="Unassembled WGS sequence"/>
</dbReference>
<gene>
    <name evidence="1" type="ORF">P7H43_05085</name>
</gene>
<dbReference type="Pfam" id="PF08860">
    <property type="entry name" value="DUF1827"/>
    <property type="match status" value="1"/>
</dbReference>
<sequence>MKLIESPINRNLNLETFYPNITKYLFDHTSIKYYKLYTLDRVQIIYVDTYEKIYLVMLDTKKKIKRSEVDTAIHRLLHTDRDHVHVDVKMKQRMIDAGVTFSQARKDIVVVSMDAAESSVAS</sequence>
<dbReference type="InterPro" id="IPR014959">
    <property type="entry name" value="DUF1827"/>
</dbReference>
<reference evidence="1" key="1">
    <citation type="submission" date="2023-03" db="EMBL/GenBank/DDBJ databases">
        <authorList>
            <person name="Shen W."/>
            <person name="Cai J."/>
        </authorList>
    </citation>
    <scope>NUCLEOTIDE SEQUENCE</scope>
    <source>
        <strain evidence="1">B226-2</strain>
    </source>
</reference>
<comment type="caution">
    <text evidence="1">The sequence shown here is derived from an EMBL/GenBank/DDBJ whole genome shotgun (WGS) entry which is preliminary data.</text>
</comment>
<evidence type="ECO:0000313" key="2">
    <source>
        <dbReference type="Proteomes" id="UP001256711"/>
    </source>
</evidence>
<proteinExistence type="predicted"/>
<dbReference type="Gene3D" id="3.40.1720.10">
    <property type="entry name" value="Streptococcus thermophilus LMG 18311 protein like"/>
    <property type="match status" value="1"/>
</dbReference>
<dbReference type="InterPro" id="IPR038226">
    <property type="entry name" value="LMG18311-like_sf"/>
</dbReference>
<dbReference type="EMBL" id="JARQBJ010000002">
    <property type="protein sequence ID" value="MDT2809849.1"/>
    <property type="molecule type" value="Genomic_DNA"/>
</dbReference>
<name>A0AAW8TVY6_9ENTE</name>
<accession>A0AAW8TVY6</accession>
<organism evidence="1 2">
    <name type="scientific">Enterococcus asini</name>
    <dbReference type="NCBI Taxonomy" id="57732"/>
    <lineage>
        <taxon>Bacteria</taxon>
        <taxon>Bacillati</taxon>
        <taxon>Bacillota</taxon>
        <taxon>Bacilli</taxon>
        <taxon>Lactobacillales</taxon>
        <taxon>Enterococcaceae</taxon>
        <taxon>Enterococcus</taxon>
    </lineage>
</organism>